<organism evidence="2 3">
    <name type="scientific">Streptomyces termitum</name>
    <dbReference type="NCBI Taxonomy" id="67368"/>
    <lineage>
        <taxon>Bacteria</taxon>
        <taxon>Bacillati</taxon>
        <taxon>Actinomycetota</taxon>
        <taxon>Actinomycetes</taxon>
        <taxon>Kitasatosporales</taxon>
        <taxon>Streptomycetaceae</taxon>
        <taxon>Streptomyces</taxon>
    </lineage>
</organism>
<evidence type="ECO:0000313" key="2">
    <source>
        <dbReference type="EMBL" id="GHA65432.1"/>
    </source>
</evidence>
<dbReference type="PROSITE" id="PS51186">
    <property type="entry name" value="GNAT"/>
    <property type="match status" value="1"/>
</dbReference>
<keyword evidence="3" id="KW-1185">Reference proteome</keyword>
<protein>
    <submittedName>
        <fullName evidence="2">N-acetyltransferase</fullName>
    </submittedName>
</protein>
<reference evidence="2" key="1">
    <citation type="journal article" date="2014" name="Int. J. Syst. Evol. Microbiol.">
        <title>Complete genome sequence of Corynebacterium casei LMG S-19264T (=DSM 44701T), isolated from a smear-ripened cheese.</title>
        <authorList>
            <consortium name="US DOE Joint Genome Institute (JGI-PGF)"/>
            <person name="Walter F."/>
            <person name="Albersmeier A."/>
            <person name="Kalinowski J."/>
            <person name="Ruckert C."/>
        </authorList>
    </citation>
    <scope>NUCLEOTIDE SEQUENCE</scope>
    <source>
        <strain evidence="2">JCM 4518</strain>
    </source>
</reference>
<name>A0A918SR66_9ACTN</name>
<sequence>MRLETERLVLRRWREEDLAPMAGVNADPEVMRWIGDGTTRDEETTRAGIEAAERSWEEQGFGLFALEERATGRMLGFAGLAVPLFLPEILPAVEIGWRLDRAHWGRGLATEAARAALAYGFGEAGLDRVVSVVQTGNRASERITEKLGMVLDRETVTPGPHRAVRVYALDRPRPGS</sequence>
<dbReference type="PANTHER" id="PTHR43792:SF1">
    <property type="entry name" value="N-ACETYLTRANSFERASE DOMAIN-CONTAINING PROTEIN"/>
    <property type="match status" value="1"/>
</dbReference>
<dbReference type="Gene3D" id="3.40.630.30">
    <property type="match status" value="1"/>
</dbReference>
<feature type="domain" description="N-acetyltransferase" evidence="1">
    <location>
        <begin position="8"/>
        <end position="172"/>
    </location>
</feature>
<accession>A0A918SR66</accession>
<reference evidence="2" key="2">
    <citation type="submission" date="2020-09" db="EMBL/GenBank/DDBJ databases">
        <authorList>
            <person name="Sun Q."/>
            <person name="Ohkuma M."/>
        </authorList>
    </citation>
    <scope>NUCLEOTIDE SEQUENCE</scope>
    <source>
        <strain evidence="2">JCM 4518</strain>
    </source>
</reference>
<dbReference type="InterPro" id="IPR000182">
    <property type="entry name" value="GNAT_dom"/>
</dbReference>
<evidence type="ECO:0000313" key="3">
    <source>
        <dbReference type="Proteomes" id="UP000644020"/>
    </source>
</evidence>
<dbReference type="PANTHER" id="PTHR43792">
    <property type="entry name" value="GNAT FAMILY, PUTATIVE (AFU_ORTHOLOGUE AFUA_3G00765)-RELATED-RELATED"/>
    <property type="match status" value="1"/>
</dbReference>
<dbReference type="GO" id="GO:0016747">
    <property type="term" value="F:acyltransferase activity, transferring groups other than amino-acyl groups"/>
    <property type="evidence" value="ECO:0007669"/>
    <property type="project" value="InterPro"/>
</dbReference>
<dbReference type="SUPFAM" id="SSF55729">
    <property type="entry name" value="Acyl-CoA N-acyltransferases (Nat)"/>
    <property type="match status" value="1"/>
</dbReference>
<evidence type="ECO:0000259" key="1">
    <source>
        <dbReference type="PROSITE" id="PS51186"/>
    </source>
</evidence>
<dbReference type="InterPro" id="IPR051531">
    <property type="entry name" value="N-acetyltransferase"/>
</dbReference>
<comment type="caution">
    <text evidence="2">The sequence shown here is derived from an EMBL/GenBank/DDBJ whole genome shotgun (WGS) entry which is preliminary data.</text>
</comment>
<dbReference type="Proteomes" id="UP000644020">
    <property type="component" value="Unassembled WGS sequence"/>
</dbReference>
<dbReference type="InterPro" id="IPR016181">
    <property type="entry name" value="Acyl_CoA_acyltransferase"/>
</dbReference>
<dbReference type="RefSeq" id="WP_189974698.1">
    <property type="nucleotide sequence ID" value="NZ_BMUL01000001.1"/>
</dbReference>
<proteinExistence type="predicted"/>
<dbReference type="Pfam" id="PF13302">
    <property type="entry name" value="Acetyltransf_3"/>
    <property type="match status" value="1"/>
</dbReference>
<gene>
    <name evidence="2" type="ORF">GCM10010305_03940</name>
</gene>
<dbReference type="AlphaFoldDB" id="A0A918SR66"/>
<dbReference type="EMBL" id="BMUL01000001">
    <property type="protein sequence ID" value="GHA65432.1"/>
    <property type="molecule type" value="Genomic_DNA"/>
</dbReference>